<feature type="region of interest" description="Disordered" evidence="1">
    <location>
        <begin position="1"/>
        <end position="44"/>
    </location>
</feature>
<organism evidence="2">
    <name type="scientific">Arundo donax</name>
    <name type="common">Giant reed</name>
    <name type="synonym">Donax arundinaceus</name>
    <dbReference type="NCBI Taxonomy" id="35708"/>
    <lineage>
        <taxon>Eukaryota</taxon>
        <taxon>Viridiplantae</taxon>
        <taxon>Streptophyta</taxon>
        <taxon>Embryophyta</taxon>
        <taxon>Tracheophyta</taxon>
        <taxon>Spermatophyta</taxon>
        <taxon>Magnoliopsida</taxon>
        <taxon>Liliopsida</taxon>
        <taxon>Poales</taxon>
        <taxon>Poaceae</taxon>
        <taxon>PACMAD clade</taxon>
        <taxon>Arundinoideae</taxon>
        <taxon>Arundineae</taxon>
        <taxon>Arundo</taxon>
    </lineage>
</organism>
<accession>A0A0A9F4J9</accession>
<protein>
    <submittedName>
        <fullName evidence="2">COMTL4</fullName>
    </submittedName>
</protein>
<reference evidence="2" key="2">
    <citation type="journal article" date="2015" name="Data Brief">
        <title>Shoot transcriptome of the giant reed, Arundo donax.</title>
        <authorList>
            <person name="Barrero R.A."/>
            <person name="Guerrero F.D."/>
            <person name="Moolhuijzen P."/>
            <person name="Goolsby J.A."/>
            <person name="Tidwell J."/>
            <person name="Bellgard S.E."/>
            <person name="Bellgard M.I."/>
        </authorList>
    </citation>
    <scope>NUCLEOTIDE SEQUENCE</scope>
    <source>
        <tissue evidence="2">Shoot tissue taken approximately 20 cm above the soil surface</tissue>
    </source>
</reference>
<reference evidence="2" key="1">
    <citation type="submission" date="2014-09" db="EMBL/GenBank/DDBJ databases">
        <authorList>
            <person name="Magalhaes I.L.F."/>
            <person name="Oliveira U."/>
            <person name="Santos F.R."/>
            <person name="Vidigal T.H.D.A."/>
            <person name="Brescovit A.D."/>
            <person name="Santos A.J."/>
        </authorList>
    </citation>
    <scope>NUCLEOTIDE SEQUENCE</scope>
    <source>
        <tissue evidence="2">Shoot tissue taken approximately 20 cm above the soil surface</tissue>
    </source>
</reference>
<sequence length="44" mass="4945">MRWWRRGRASTRPCWTPPAPSPSRAPTAASPPTPTTARTGRRTR</sequence>
<proteinExistence type="predicted"/>
<dbReference type="EMBL" id="GBRH01189931">
    <property type="protein sequence ID" value="JAE07965.1"/>
    <property type="molecule type" value="Transcribed_RNA"/>
</dbReference>
<dbReference type="AlphaFoldDB" id="A0A0A9F4J9"/>
<feature type="compositionally biased region" description="Pro residues" evidence="1">
    <location>
        <begin position="15"/>
        <end position="34"/>
    </location>
</feature>
<evidence type="ECO:0000256" key="1">
    <source>
        <dbReference type="SAM" id="MobiDB-lite"/>
    </source>
</evidence>
<name>A0A0A9F4J9_ARUDO</name>
<evidence type="ECO:0000313" key="2">
    <source>
        <dbReference type="EMBL" id="JAE07965.1"/>
    </source>
</evidence>